<accession>A0ABD5MDS8</accession>
<dbReference type="Pfam" id="PF21722">
    <property type="entry name" value="Gly_rich_2"/>
    <property type="match status" value="1"/>
</dbReference>
<comment type="caution">
    <text evidence="4">The sequence shown here is derived from an EMBL/GenBank/DDBJ whole genome shotgun (WGS) entry which is preliminary data.</text>
</comment>
<reference evidence="4 5" key="1">
    <citation type="submission" date="2024-08" db="EMBL/GenBank/DDBJ databases">
        <title>Halobellus sp. MBLA0158 whole genome sequence.</title>
        <authorList>
            <person name="Hwang C.Y."/>
            <person name="Cho E.-S."/>
            <person name="Seo M.-J."/>
        </authorList>
    </citation>
    <scope>NUCLEOTIDE SEQUENCE [LARGE SCALE GENOMIC DNA]</scope>
    <source>
        <strain evidence="4 5">MBLA0158</strain>
    </source>
</reference>
<dbReference type="PANTHER" id="PTHR46708:SF2">
    <property type="entry name" value="FIBRONECTIN TYPE-III DOMAIN-CONTAINING PROTEIN"/>
    <property type="match status" value="1"/>
</dbReference>
<evidence type="ECO:0000256" key="1">
    <source>
        <dbReference type="ARBA" id="ARBA00022737"/>
    </source>
</evidence>
<sequence>MTTETFTSDTDWTIPDSVDTVQIVCRGGAGGDGSTSGGYSTSSAAGGDGGTVTAELDVTSYSTLYIRIGGGGGGPSINFGDAAGGNGGNYASVRAGGTAFTDTKLLAGGGGGGGAAWVSDGDWSPETGSGAGGDGGASPTAGADATTPRLDPTAQGGTADATGSGSGGNGGSVDVAVDGGHDVRAAGGGGGGGYYGGAGGEATQGGPTVGENSGGAGGGGGANYVTGSATNVSQTTGTSTDVAQVEITYTDRVDDLQATGDQGDAVLSWSAVSETDGYRVLRSETSSPGAGSFTQIADLAPGTTSYTDTDAEVGEFYYYYRIETYDSLDSRQSNEASLEVVLADTQIDEARRVAAADIELTWSKADAKSSGGWEIYRATSSGTLGSQVFSTTDPSVSSYTDTVPDSEGSYFYTLRRYTDTAESDSDQIGGPIPDSPSDVAVTSTAPEQLSISWTDNATTEDSYRVFTSRDGGATWTQQSSLPADSESETISGLLNGEEYTIRVDAYTGISAGSTAVGTTEIPDVGQPTLDNGVEDEITATWSDVLNYGSYDVQLRESINPLVVGSTGTETLASDQQSSWVEWEDGGELVIDDGVSLSLTESESVTVPESDTNYTFGGLEDGEKYVVRIRTRTEHRTGAWTDPVAVTTAFPTPANVSVVSTSSTTATVGWDDQADNEDGFRAYVAEKRFGSFGTDQLYETLEANVEQVTLDLRPDTTYRVTIEAFTEDATVDASTTLTTDPPAVSTGAAGRVPAQGPYLEVDHPSNGRTLTPSIVGEVAPPRALMELPTTRVPVAGDKWTDDTWIGADCRLWIDGHRQPVESLVRPVQTPEGAELELRGGEALLKRVEKSVIEQEADSFVRDLLQTEASGIAQTVDDPQSTISSDTFVQGADTDTEWTDRIPAAPFGDSDPRMITPSGELGTDRIAAFQEAESEFTIRSGTSLLAGDPLSHGEGLNISSPGDSVKFNFLSDLDNHLEYPIPASRSEFAVRVGYLGDTHPGFELKVDGTVIETVVADAPIFGNQDTQTLELEWTDIGGSDALGDLAAGDHSLTIEITEAASDGSALTVDCGTIFDSDWTSRTDETLTSGEPVSYPRLHPDAIDVITDDAETIRQVVGGEATSTWNNTLRNQAIAISNDQGANWIEATNSERVEGSFQSGTTNIRARFTLSNYATSSSTEPKYNEGQTVDLYDLYADLDDAPILVDQVFDGKLKTVITEVADFADAFWEVQWDEAAGSQSVEWTFPNLRTAEGDASLINFETSVDETSITEKAVVYGTSQTVRDESVTLQHDTAVALEEQYNQPAEITVRSAPDGATTYERGTDYTYDPQPGEVTALSTGSISDGETVLVDYVTRVRGTYSLPSWDGDETVARTKPVPAATTDRSAETAARILVQQTSEPIHSASVTIEELPVQWGLVEMVSFVELPTDETYEIYSIEQGEGTLQLQLGTRDTVTEVVDDLQSRLEATAAKV</sequence>
<evidence type="ECO:0000259" key="3">
    <source>
        <dbReference type="PROSITE" id="PS50853"/>
    </source>
</evidence>
<dbReference type="PANTHER" id="PTHR46708">
    <property type="entry name" value="TENASCIN"/>
    <property type="match status" value="1"/>
</dbReference>
<dbReference type="PROSITE" id="PS50853">
    <property type="entry name" value="FN3"/>
    <property type="match status" value="3"/>
</dbReference>
<feature type="region of interest" description="Disordered" evidence="2">
    <location>
        <begin position="29"/>
        <end position="49"/>
    </location>
</feature>
<keyword evidence="5" id="KW-1185">Reference proteome</keyword>
<dbReference type="InterPro" id="IPR013783">
    <property type="entry name" value="Ig-like_fold"/>
</dbReference>
<feature type="compositionally biased region" description="Low complexity" evidence="2">
    <location>
        <begin position="137"/>
        <end position="163"/>
    </location>
</feature>
<dbReference type="Proteomes" id="UP001570511">
    <property type="component" value="Unassembled WGS sequence"/>
</dbReference>
<dbReference type="InterPro" id="IPR050991">
    <property type="entry name" value="ECM_Regulatory_Proteins"/>
</dbReference>
<protein>
    <submittedName>
        <fullName evidence="4">Fibronectin type III domain-containing protein</fullName>
    </submittedName>
</protein>
<keyword evidence="1" id="KW-0677">Repeat</keyword>
<gene>
    <name evidence="4" type="ORF">OS889_13740</name>
</gene>
<dbReference type="InterPro" id="IPR049304">
    <property type="entry name" value="Gly_rich_dom"/>
</dbReference>
<dbReference type="Gene3D" id="2.60.40.10">
    <property type="entry name" value="Immunoglobulins"/>
    <property type="match status" value="5"/>
</dbReference>
<evidence type="ECO:0000256" key="2">
    <source>
        <dbReference type="SAM" id="MobiDB-lite"/>
    </source>
</evidence>
<evidence type="ECO:0000313" key="4">
    <source>
        <dbReference type="EMBL" id="MFA1612060.1"/>
    </source>
</evidence>
<feature type="domain" description="Fibronectin type-III" evidence="3">
    <location>
        <begin position="651"/>
        <end position="741"/>
    </location>
</feature>
<dbReference type="SUPFAM" id="SSF49265">
    <property type="entry name" value="Fibronectin type III"/>
    <property type="match status" value="2"/>
</dbReference>
<feature type="region of interest" description="Disordered" evidence="2">
    <location>
        <begin position="111"/>
        <end position="184"/>
    </location>
</feature>
<dbReference type="Pfam" id="PF00041">
    <property type="entry name" value="fn3"/>
    <property type="match status" value="2"/>
</dbReference>
<organism evidence="4 5">
    <name type="scientific">Halobellus rubicundus</name>
    <dbReference type="NCBI Taxonomy" id="2996466"/>
    <lineage>
        <taxon>Archaea</taxon>
        <taxon>Methanobacteriati</taxon>
        <taxon>Methanobacteriota</taxon>
        <taxon>Stenosarchaea group</taxon>
        <taxon>Halobacteria</taxon>
        <taxon>Halobacteriales</taxon>
        <taxon>Haloferacaceae</taxon>
        <taxon>Halobellus</taxon>
    </lineage>
</organism>
<proteinExistence type="predicted"/>
<dbReference type="RefSeq" id="WP_372390661.1">
    <property type="nucleotide sequence ID" value="NZ_JBGNYA010000001.1"/>
</dbReference>
<name>A0ABD5MDS8_9EURY</name>
<dbReference type="CDD" id="cd00063">
    <property type="entry name" value="FN3"/>
    <property type="match status" value="2"/>
</dbReference>
<dbReference type="InterPro" id="IPR036116">
    <property type="entry name" value="FN3_sf"/>
</dbReference>
<dbReference type="EMBL" id="JBGNYA010000001">
    <property type="protein sequence ID" value="MFA1612060.1"/>
    <property type="molecule type" value="Genomic_DNA"/>
</dbReference>
<evidence type="ECO:0000313" key="5">
    <source>
        <dbReference type="Proteomes" id="UP001570511"/>
    </source>
</evidence>
<feature type="domain" description="Fibronectin type-III" evidence="3">
    <location>
        <begin position="557"/>
        <end position="650"/>
    </location>
</feature>
<feature type="domain" description="Fibronectin type-III" evidence="3">
    <location>
        <begin position="435"/>
        <end position="524"/>
    </location>
</feature>
<dbReference type="SMART" id="SM00060">
    <property type="entry name" value="FN3"/>
    <property type="match status" value="3"/>
</dbReference>
<dbReference type="InterPro" id="IPR003961">
    <property type="entry name" value="FN3_dom"/>
</dbReference>